<evidence type="ECO:0000256" key="4">
    <source>
        <dbReference type="ARBA" id="ARBA00022475"/>
    </source>
</evidence>
<dbReference type="EMBL" id="SLWR01000014">
    <property type="protein sequence ID" value="TCO42218.1"/>
    <property type="molecule type" value="Genomic_DNA"/>
</dbReference>
<protein>
    <submittedName>
        <fullName evidence="12">Preprotein translocase subunit YajC</fullName>
    </submittedName>
</protein>
<comment type="caution">
    <text evidence="12">The sequence shown here is derived from an EMBL/GenBank/DDBJ whole genome shotgun (WGS) entry which is preliminary data.</text>
</comment>
<evidence type="ECO:0000256" key="7">
    <source>
        <dbReference type="ARBA" id="ARBA00022989"/>
    </source>
</evidence>
<comment type="subcellular location">
    <subcellularLocation>
        <location evidence="1">Cell membrane</location>
        <topology evidence="1">Single-pass membrane protein</topology>
    </subcellularLocation>
</comment>
<dbReference type="RefSeq" id="WP_132155637.1">
    <property type="nucleotide sequence ID" value="NZ_SLWR01000014.1"/>
</dbReference>
<gene>
    <name evidence="12" type="ORF">EV646_11441</name>
</gene>
<dbReference type="OrthoDB" id="2200301at2"/>
<reference evidence="12 13" key="1">
    <citation type="journal article" date="2015" name="Stand. Genomic Sci.">
        <title>Genomic Encyclopedia of Bacterial and Archaeal Type Strains, Phase III: the genomes of soil and plant-associated and newly described type strains.</title>
        <authorList>
            <person name="Whitman W.B."/>
            <person name="Woyke T."/>
            <person name="Klenk H.P."/>
            <person name="Zhou Y."/>
            <person name="Lilburn T.G."/>
            <person name="Beck B.J."/>
            <person name="De Vos P."/>
            <person name="Vandamme P."/>
            <person name="Eisen J.A."/>
            <person name="Garrity G."/>
            <person name="Hugenholtz P."/>
            <person name="Kyrpides N.C."/>
        </authorList>
    </citation>
    <scope>NUCLEOTIDE SEQUENCE [LARGE SCALE GENOMIC DNA]</scope>
    <source>
        <strain evidence="12 13">VKM Ac-2541</strain>
    </source>
</reference>
<dbReference type="Pfam" id="PF02699">
    <property type="entry name" value="YajC"/>
    <property type="match status" value="1"/>
</dbReference>
<keyword evidence="7 11" id="KW-1133">Transmembrane helix</keyword>
<keyword evidence="13" id="KW-1185">Reference proteome</keyword>
<keyword evidence="6" id="KW-0653">Protein transport</keyword>
<dbReference type="PANTHER" id="PTHR33909">
    <property type="entry name" value="SEC TRANSLOCON ACCESSORY COMPLEX SUBUNIT YAJC"/>
    <property type="match status" value="1"/>
</dbReference>
<evidence type="ECO:0000256" key="3">
    <source>
        <dbReference type="ARBA" id="ARBA00022448"/>
    </source>
</evidence>
<keyword evidence="3" id="KW-0813">Transport</keyword>
<dbReference type="PRINTS" id="PR01853">
    <property type="entry name" value="YAJCTRNLCASE"/>
</dbReference>
<dbReference type="GO" id="GO:0015031">
    <property type="term" value="P:protein transport"/>
    <property type="evidence" value="ECO:0007669"/>
    <property type="project" value="UniProtKB-KW"/>
</dbReference>
<organism evidence="12 13">
    <name type="scientific">Kribbella antiqua</name>
    <dbReference type="NCBI Taxonomy" id="2512217"/>
    <lineage>
        <taxon>Bacteria</taxon>
        <taxon>Bacillati</taxon>
        <taxon>Actinomycetota</taxon>
        <taxon>Actinomycetes</taxon>
        <taxon>Propionibacteriales</taxon>
        <taxon>Kribbellaceae</taxon>
        <taxon>Kribbella</taxon>
    </lineage>
</organism>
<evidence type="ECO:0000256" key="8">
    <source>
        <dbReference type="ARBA" id="ARBA00023010"/>
    </source>
</evidence>
<dbReference type="AlphaFoldDB" id="A0A4R2IF06"/>
<keyword evidence="5 11" id="KW-0812">Transmembrane</keyword>
<evidence type="ECO:0000256" key="5">
    <source>
        <dbReference type="ARBA" id="ARBA00022692"/>
    </source>
</evidence>
<dbReference type="Proteomes" id="UP000295573">
    <property type="component" value="Unassembled WGS sequence"/>
</dbReference>
<evidence type="ECO:0000256" key="2">
    <source>
        <dbReference type="ARBA" id="ARBA00006742"/>
    </source>
</evidence>
<keyword evidence="9 11" id="KW-0472">Membrane</keyword>
<dbReference type="SMART" id="SM01323">
    <property type="entry name" value="YajC"/>
    <property type="match status" value="1"/>
</dbReference>
<keyword evidence="4" id="KW-1003">Cell membrane</keyword>
<name>A0A4R2IF06_9ACTN</name>
<dbReference type="InterPro" id="IPR003849">
    <property type="entry name" value="Preprotein_translocase_YajC"/>
</dbReference>
<evidence type="ECO:0000256" key="10">
    <source>
        <dbReference type="SAM" id="MobiDB-lite"/>
    </source>
</evidence>
<feature type="compositionally biased region" description="Basic and acidic residues" evidence="10">
    <location>
        <begin position="124"/>
        <end position="146"/>
    </location>
</feature>
<evidence type="ECO:0000313" key="12">
    <source>
        <dbReference type="EMBL" id="TCO42218.1"/>
    </source>
</evidence>
<feature type="region of interest" description="Disordered" evidence="10">
    <location>
        <begin position="106"/>
        <end position="157"/>
    </location>
</feature>
<evidence type="ECO:0000256" key="6">
    <source>
        <dbReference type="ARBA" id="ARBA00022927"/>
    </source>
</evidence>
<evidence type="ECO:0000313" key="13">
    <source>
        <dbReference type="Proteomes" id="UP000295573"/>
    </source>
</evidence>
<proteinExistence type="inferred from homology"/>
<comment type="similarity">
    <text evidence="2">Belongs to the YajC family.</text>
</comment>
<evidence type="ECO:0000256" key="9">
    <source>
        <dbReference type="ARBA" id="ARBA00023136"/>
    </source>
</evidence>
<feature type="transmembrane region" description="Helical" evidence="11">
    <location>
        <begin position="12"/>
        <end position="33"/>
    </location>
</feature>
<feature type="compositionally biased region" description="Acidic residues" evidence="10">
    <location>
        <begin position="106"/>
        <end position="123"/>
    </location>
</feature>
<evidence type="ECO:0000256" key="1">
    <source>
        <dbReference type="ARBA" id="ARBA00004162"/>
    </source>
</evidence>
<dbReference type="GO" id="GO:0005886">
    <property type="term" value="C:plasma membrane"/>
    <property type="evidence" value="ECO:0007669"/>
    <property type="project" value="UniProtKB-SubCell"/>
</dbReference>
<accession>A0A4R2IF06</accession>
<evidence type="ECO:0000256" key="11">
    <source>
        <dbReference type="SAM" id="Phobius"/>
    </source>
</evidence>
<dbReference type="PANTHER" id="PTHR33909:SF1">
    <property type="entry name" value="SEC TRANSLOCON ACCESSORY COMPLEX SUBUNIT YAJC"/>
    <property type="match status" value="1"/>
</dbReference>
<dbReference type="NCBIfam" id="TIGR00739">
    <property type="entry name" value="yajC"/>
    <property type="match status" value="1"/>
</dbReference>
<keyword evidence="8" id="KW-0811">Translocation</keyword>
<sequence>MQLIAVPMASSGGGSGFTLLLPLILIVGMIWFMSRTQRKQRQRQAETVASLTPGTKVITTSGLVGIVEETDDEYVTLEISEGVLVQVVKAAVGRVIPDDDAAAEELTADDATDEAVEAVEEPAAEAKDPVDVPDAGKDKADSKVQDAPKLPPTHTEN</sequence>